<dbReference type="AlphaFoldDB" id="A0A1Y5R649"/>
<dbReference type="OrthoDB" id="7795309at2"/>
<evidence type="ECO:0000313" key="2">
    <source>
        <dbReference type="Proteomes" id="UP000193200"/>
    </source>
</evidence>
<keyword evidence="1" id="KW-0378">Hydrolase</keyword>
<dbReference type="SUPFAM" id="SSF53474">
    <property type="entry name" value="alpha/beta-Hydrolases"/>
    <property type="match status" value="1"/>
</dbReference>
<proteinExistence type="predicted"/>
<keyword evidence="2" id="KW-1185">Reference proteome</keyword>
<evidence type="ECO:0000313" key="1">
    <source>
        <dbReference type="EMBL" id="SLN10109.1"/>
    </source>
</evidence>
<dbReference type="RefSeq" id="WP_085881400.1">
    <property type="nucleotide sequence ID" value="NZ_FWFR01000001.1"/>
</dbReference>
<gene>
    <name evidence="1" type="ORF">OCH7691_00014</name>
</gene>
<dbReference type="Proteomes" id="UP000193200">
    <property type="component" value="Unassembled WGS sequence"/>
</dbReference>
<protein>
    <submittedName>
        <fullName evidence="1">Alpha/beta hydrolase family protein</fullName>
    </submittedName>
</protein>
<dbReference type="InParanoid" id="A0A1Y5R649"/>
<organism evidence="1 2">
    <name type="scientific">Oceanibacterium hippocampi</name>
    <dbReference type="NCBI Taxonomy" id="745714"/>
    <lineage>
        <taxon>Bacteria</taxon>
        <taxon>Pseudomonadati</taxon>
        <taxon>Pseudomonadota</taxon>
        <taxon>Alphaproteobacteria</taxon>
        <taxon>Sneathiellales</taxon>
        <taxon>Sneathiellaceae</taxon>
        <taxon>Oceanibacterium</taxon>
    </lineage>
</organism>
<dbReference type="InterPro" id="IPR029058">
    <property type="entry name" value="AB_hydrolase_fold"/>
</dbReference>
<name>A0A1Y5R649_9PROT</name>
<dbReference type="GO" id="GO:0016787">
    <property type="term" value="F:hydrolase activity"/>
    <property type="evidence" value="ECO:0007669"/>
    <property type="project" value="UniProtKB-KW"/>
</dbReference>
<dbReference type="EMBL" id="FWFR01000001">
    <property type="protein sequence ID" value="SLN10109.1"/>
    <property type="molecule type" value="Genomic_DNA"/>
</dbReference>
<reference evidence="1 2" key="1">
    <citation type="submission" date="2017-03" db="EMBL/GenBank/DDBJ databases">
        <authorList>
            <person name="Afonso C.L."/>
            <person name="Miller P.J."/>
            <person name="Scott M.A."/>
            <person name="Spackman E."/>
            <person name="Goraichik I."/>
            <person name="Dimitrov K.M."/>
            <person name="Suarez D.L."/>
            <person name="Swayne D.E."/>
        </authorList>
    </citation>
    <scope>NUCLEOTIDE SEQUENCE [LARGE SCALE GENOMIC DNA]</scope>
    <source>
        <strain evidence="1 2">CECT 7691</strain>
    </source>
</reference>
<accession>A0A1Y5R649</accession>
<dbReference type="Gene3D" id="3.40.50.1820">
    <property type="entry name" value="alpha/beta hydrolase"/>
    <property type="match status" value="1"/>
</dbReference>
<sequence length="449" mass="48940">MRLGANGSRLTGLVAHPWFDLLAEPTVTSYFLPLSRAWAAARVADGDVGRFAGENGLRRPGKALARAIVATAGRDRRYREAEQDWQQAMFGDGDEGQARRLGTERAERAFRLMAARAFFLPWRSNFAAVRWDIETPVATHRRHGARLARTASAYPAPAMTDIERSATVANGKVRRYWLRFTAAGSGDRMIARVSEPASGNVRATVILLHGLAVEDEMWPNPADPVLPMVAEGVRFVQPEAPWHGRRTLPGTYGGEPVLARGPGGLLDFFQSALSEIALLVRWAKNRGDGPVGLGGVSLGALTIQLVATASRNWAGQERPDALLLIATTGRMTDVLHAAPAFRRLKLFEAVQQGGWSMDEIETWRPLLEPSGEPCLPPERIVMVLGNLDTVTPYDGGLALARDWRVPEDNLFLRRQGHFSLALGVLSRPAPIVRFLEILGVGASNSACPA</sequence>